<evidence type="ECO:0000256" key="4">
    <source>
        <dbReference type="ARBA" id="ARBA00022801"/>
    </source>
</evidence>
<dbReference type="InterPro" id="IPR021109">
    <property type="entry name" value="Peptidase_aspartic_dom_sf"/>
</dbReference>
<dbReference type="GO" id="GO:0004190">
    <property type="term" value="F:aspartic-type endopeptidase activity"/>
    <property type="evidence" value="ECO:0007669"/>
    <property type="project" value="UniProtKB-KW"/>
</dbReference>
<dbReference type="Gene3D" id="2.40.70.10">
    <property type="entry name" value="Acid Proteases"/>
    <property type="match status" value="2"/>
</dbReference>
<organism evidence="9 10">
    <name type="scientific">Cladorrhinum samala</name>
    <dbReference type="NCBI Taxonomy" id="585594"/>
    <lineage>
        <taxon>Eukaryota</taxon>
        <taxon>Fungi</taxon>
        <taxon>Dikarya</taxon>
        <taxon>Ascomycota</taxon>
        <taxon>Pezizomycotina</taxon>
        <taxon>Sordariomycetes</taxon>
        <taxon>Sordariomycetidae</taxon>
        <taxon>Sordariales</taxon>
        <taxon>Podosporaceae</taxon>
        <taxon>Cladorrhinum</taxon>
    </lineage>
</organism>
<keyword evidence="10" id="KW-1185">Reference proteome</keyword>
<evidence type="ECO:0000259" key="8">
    <source>
        <dbReference type="Pfam" id="PF00026"/>
    </source>
</evidence>
<protein>
    <submittedName>
        <fullName evidence="9">Endothiapepsin</fullName>
    </submittedName>
</protein>
<keyword evidence="2 6" id="KW-0645">Protease</keyword>
<dbReference type="PANTHER" id="PTHR47966">
    <property type="entry name" value="BETA-SITE APP-CLEAVING ENZYME, ISOFORM A-RELATED"/>
    <property type="match status" value="1"/>
</dbReference>
<evidence type="ECO:0000256" key="3">
    <source>
        <dbReference type="ARBA" id="ARBA00022750"/>
    </source>
</evidence>
<name>A0AAV9HXH5_9PEZI</name>
<evidence type="ECO:0000256" key="7">
    <source>
        <dbReference type="SAM" id="MobiDB-lite"/>
    </source>
</evidence>
<accession>A0AAV9HXH5</accession>
<dbReference type="PROSITE" id="PS00141">
    <property type="entry name" value="ASP_PROTEASE"/>
    <property type="match status" value="1"/>
</dbReference>
<proteinExistence type="inferred from homology"/>
<dbReference type="AlphaFoldDB" id="A0AAV9HXH5"/>
<keyword evidence="4 6" id="KW-0378">Hydrolase</keyword>
<dbReference type="Pfam" id="PF00026">
    <property type="entry name" value="Asp"/>
    <property type="match status" value="1"/>
</dbReference>
<feature type="active site" evidence="5">
    <location>
        <position position="315"/>
    </location>
</feature>
<dbReference type="EMBL" id="MU864942">
    <property type="protein sequence ID" value="KAK4465068.1"/>
    <property type="molecule type" value="Genomic_DNA"/>
</dbReference>
<feature type="domain" description="Peptidase A1" evidence="8">
    <location>
        <begin position="113"/>
        <end position="424"/>
    </location>
</feature>
<feature type="region of interest" description="Disordered" evidence="7">
    <location>
        <begin position="79"/>
        <end position="115"/>
    </location>
</feature>
<comment type="caution">
    <text evidence="9">The sequence shown here is derived from an EMBL/GenBank/DDBJ whole genome shotgun (WGS) entry which is preliminary data.</text>
</comment>
<evidence type="ECO:0000313" key="9">
    <source>
        <dbReference type="EMBL" id="KAK4465068.1"/>
    </source>
</evidence>
<evidence type="ECO:0000313" key="10">
    <source>
        <dbReference type="Proteomes" id="UP001321749"/>
    </source>
</evidence>
<dbReference type="Proteomes" id="UP001321749">
    <property type="component" value="Unassembled WGS sequence"/>
</dbReference>
<keyword evidence="3 6" id="KW-0064">Aspartyl protease</keyword>
<dbReference type="InterPro" id="IPR033121">
    <property type="entry name" value="PEPTIDASE_A1"/>
</dbReference>
<feature type="compositionally biased region" description="Acidic residues" evidence="7">
    <location>
        <begin position="99"/>
        <end position="112"/>
    </location>
</feature>
<dbReference type="FunFam" id="2.40.70.10:FF:000026">
    <property type="entry name" value="Endothiapepsin"/>
    <property type="match status" value="1"/>
</dbReference>
<dbReference type="FunFam" id="2.40.70.10:FF:000024">
    <property type="entry name" value="Endothiapepsin"/>
    <property type="match status" value="1"/>
</dbReference>
<gene>
    <name evidence="9" type="ORF">QBC42DRAFT_219364</name>
</gene>
<dbReference type="InterPro" id="IPR001969">
    <property type="entry name" value="Aspartic_peptidase_AS"/>
</dbReference>
<evidence type="ECO:0000256" key="6">
    <source>
        <dbReference type="RuleBase" id="RU000454"/>
    </source>
</evidence>
<dbReference type="SUPFAM" id="SSF50630">
    <property type="entry name" value="Acid proteases"/>
    <property type="match status" value="1"/>
</dbReference>
<dbReference type="InterPro" id="IPR001461">
    <property type="entry name" value="Aspartic_peptidase_A1"/>
</dbReference>
<dbReference type="InterPro" id="IPR034163">
    <property type="entry name" value="Aspergillopepsin-like_cat_dom"/>
</dbReference>
<evidence type="ECO:0000256" key="2">
    <source>
        <dbReference type="ARBA" id="ARBA00022670"/>
    </source>
</evidence>
<comment type="similarity">
    <text evidence="1 6">Belongs to the peptidase A1 family.</text>
</comment>
<evidence type="ECO:0000256" key="1">
    <source>
        <dbReference type="ARBA" id="ARBA00007447"/>
    </source>
</evidence>
<sequence length="428" mass="46118">MRVTTSLTASGLIATARGALPTTHGPVEGSMGMSGNTFSLNQVRNPNFAGRSGPIALARTYFKHGKEVPESLRTVVAKVRASRAPHHKRQSDKGRPDEDSADAEPQLGDEEWTVPVSIGTPPQGFKLDLDTGSSDLWVFSTLLSKEEVNGQSLYDPNKSTTAAKMTGYTWDCHYGDGSFSSGYIYQDTVTIGGVTVAKQPVEVAKTVAPQFTQDTALDGLVGLGFWTINTAEPKKQKTFFENAAPNLEKGLFTADLKHEAPGSYNFGWIDENAHASNITYADVDSSDGYWMWTSPGYAVGDAKGINKTAIRGITDTGTTLLLLPDDVVDTYYGQVDGATWAEEWSGYVFDCNTTVPDFSFAVDNGTAKVTVPGEYLNYAENGDGTCYGGIQSDYGVGFSIFGDIAIKSAFVVFDQQNLKLGWASKQLK</sequence>
<dbReference type="PANTHER" id="PTHR47966:SF2">
    <property type="entry name" value="ASPERGILLOPEPSIN-1-RELATED"/>
    <property type="match status" value="1"/>
</dbReference>
<dbReference type="CDD" id="cd06097">
    <property type="entry name" value="Aspergillopepsin_like"/>
    <property type="match status" value="1"/>
</dbReference>
<dbReference type="PRINTS" id="PR00792">
    <property type="entry name" value="PEPSIN"/>
</dbReference>
<feature type="compositionally biased region" description="Basic residues" evidence="7">
    <location>
        <begin position="80"/>
        <end position="90"/>
    </location>
</feature>
<reference evidence="9" key="1">
    <citation type="journal article" date="2023" name="Mol. Phylogenet. Evol.">
        <title>Genome-scale phylogeny and comparative genomics of the fungal order Sordariales.</title>
        <authorList>
            <person name="Hensen N."/>
            <person name="Bonometti L."/>
            <person name="Westerberg I."/>
            <person name="Brannstrom I.O."/>
            <person name="Guillou S."/>
            <person name="Cros-Aarteil S."/>
            <person name="Calhoun S."/>
            <person name="Haridas S."/>
            <person name="Kuo A."/>
            <person name="Mondo S."/>
            <person name="Pangilinan J."/>
            <person name="Riley R."/>
            <person name="LaButti K."/>
            <person name="Andreopoulos B."/>
            <person name="Lipzen A."/>
            <person name="Chen C."/>
            <person name="Yan M."/>
            <person name="Daum C."/>
            <person name="Ng V."/>
            <person name="Clum A."/>
            <person name="Steindorff A."/>
            <person name="Ohm R.A."/>
            <person name="Martin F."/>
            <person name="Silar P."/>
            <person name="Natvig D.O."/>
            <person name="Lalanne C."/>
            <person name="Gautier V."/>
            <person name="Ament-Velasquez S.L."/>
            <person name="Kruys A."/>
            <person name="Hutchinson M.I."/>
            <person name="Powell A.J."/>
            <person name="Barry K."/>
            <person name="Miller A.N."/>
            <person name="Grigoriev I.V."/>
            <person name="Debuchy R."/>
            <person name="Gladieux P."/>
            <person name="Hiltunen Thoren M."/>
            <person name="Johannesson H."/>
        </authorList>
    </citation>
    <scope>NUCLEOTIDE SEQUENCE</scope>
    <source>
        <strain evidence="9">PSN324</strain>
    </source>
</reference>
<dbReference type="GO" id="GO:0006508">
    <property type="term" value="P:proteolysis"/>
    <property type="evidence" value="ECO:0007669"/>
    <property type="project" value="UniProtKB-KW"/>
</dbReference>
<reference evidence="9" key="2">
    <citation type="submission" date="2023-06" db="EMBL/GenBank/DDBJ databases">
        <authorList>
            <consortium name="Lawrence Berkeley National Laboratory"/>
            <person name="Mondo S.J."/>
            <person name="Hensen N."/>
            <person name="Bonometti L."/>
            <person name="Westerberg I."/>
            <person name="Brannstrom I.O."/>
            <person name="Guillou S."/>
            <person name="Cros-Aarteil S."/>
            <person name="Calhoun S."/>
            <person name="Haridas S."/>
            <person name="Kuo A."/>
            <person name="Pangilinan J."/>
            <person name="Riley R."/>
            <person name="Labutti K."/>
            <person name="Andreopoulos B."/>
            <person name="Lipzen A."/>
            <person name="Chen C."/>
            <person name="Yanf M."/>
            <person name="Daum C."/>
            <person name="Ng V."/>
            <person name="Clum A."/>
            <person name="Steindorff A."/>
            <person name="Ohm R."/>
            <person name="Martin F."/>
            <person name="Silar P."/>
            <person name="Natvig D."/>
            <person name="Lalanne C."/>
            <person name="Gautier V."/>
            <person name="Ament-Velasquez S.L."/>
            <person name="Kruys A."/>
            <person name="Hutchinson M.I."/>
            <person name="Powell A.J."/>
            <person name="Barry K."/>
            <person name="Miller A.N."/>
            <person name="Grigoriev I.V."/>
            <person name="Debuchy R."/>
            <person name="Gladieux P."/>
            <person name="Thoren M.H."/>
            <person name="Johannesson H."/>
        </authorList>
    </citation>
    <scope>NUCLEOTIDE SEQUENCE</scope>
    <source>
        <strain evidence="9">PSN324</strain>
    </source>
</reference>
<feature type="active site" evidence="5">
    <location>
        <position position="130"/>
    </location>
</feature>
<evidence type="ECO:0000256" key="5">
    <source>
        <dbReference type="PIRSR" id="PIRSR601461-1"/>
    </source>
</evidence>